<dbReference type="AlphaFoldDB" id="A0A0N4USA9"/>
<protein>
    <submittedName>
        <fullName evidence="1 4">Uncharacterized protein</fullName>
    </submittedName>
</protein>
<evidence type="ECO:0000313" key="4">
    <source>
        <dbReference type="WBParaSite" id="DME_0001094101-mRNA-1"/>
    </source>
</evidence>
<keyword evidence="3" id="KW-1185">Reference proteome</keyword>
<evidence type="ECO:0000313" key="3">
    <source>
        <dbReference type="Proteomes" id="UP000274756"/>
    </source>
</evidence>
<dbReference type="Proteomes" id="UP000038040">
    <property type="component" value="Unplaced"/>
</dbReference>
<name>A0A0N4USA9_DRAME</name>
<evidence type="ECO:0000313" key="1">
    <source>
        <dbReference type="EMBL" id="VDN54358.1"/>
    </source>
</evidence>
<dbReference type="EMBL" id="UYYG01000807">
    <property type="protein sequence ID" value="VDN54358.1"/>
    <property type="molecule type" value="Genomic_DNA"/>
</dbReference>
<evidence type="ECO:0000313" key="2">
    <source>
        <dbReference type="Proteomes" id="UP000038040"/>
    </source>
</evidence>
<dbReference type="WBParaSite" id="DME_0001094101-mRNA-1">
    <property type="protein sequence ID" value="DME_0001094101-mRNA-1"/>
    <property type="gene ID" value="DME_0001094101"/>
</dbReference>
<dbReference type="Proteomes" id="UP000274756">
    <property type="component" value="Unassembled WGS sequence"/>
</dbReference>
<sequence>MDGSGGNPSSYQHLFWVMPVFGIASQRRLYLTDK</sequence>
<gene>
    <name evidence="1" type="ORF">DME_LOCUS4331</name>
</gene>
<reference evidence="4" key="1">
    <citation type="submission" date="2017-02" db="UniProtKB">
        <authorList>
            <consortium name="WormBaseParasite"/>
        </authorList>
    </citation>
    <scope>IDENTIFICATION</scope>
</reference>
<reference evidence="1 3" key="2">
    <citation type="submission" date="2018-11" db="EMBL/GenBank/DDBJ databases">
        <authorList>
            <consortium name="Pathogen Informatics"/>
        </authorList>
    </citation>
    <scope>NUCLEOTIDE SEQUENCE [LARGE SCALE GENOMIC DNA]</scope>
</reference>
<accession>A0A0N4USA9</accession>
<proteinExistence type="predicted"/>
<organism evidence="2 4">
    <name type="scientific">Dracunculus medinensis</name>
    <name type="common">Guinea worm</name>
    <dbReference type="NCBI Taxonomy" id="318479"/>
    <lineage>
        <taxon>Eukaryota</taxon>
        <taxon>Metazoa</taxon>
        <taxon>Ecdysozoa</taxon>
        <taxon>Nematoda</taxon>
        <taxon>Chromadorea</taxon>
        <taxon>Rhabditida</taxon>
        <taxon>Spirurina</taxon>
        <taxon>Dracunculoidea</taxon>
        <taxon>Dracunculidae</taxon>
        <taxon>Dracunculus</taxon>
    </lineage>
</organism>